<gene>
    <name evidence="1" type="ORF">EDC27_2080</name>
</gene>
<dbReference type="Proteomes" id="UP000276223">
    <property type="component" value="Unassembled WGS sequence"/>
</dbReference>
<protein>
    <submittedName>
        <fullName evidence="1">Uncharacterized protein</fullName>
    </submittedName>
</protein>
<sequence>MDQGRMYLPCPLDPQIVEELQGFEPLSAEAEGLSGLEVKPRILLREGTAYVETVSWQDVVRHASELFPHMAQKRRKTWFRDLSSAQRPRLLRFGLKPVEMVLFEVLPRFVRVPLKIKAAQNRRAALAAWLADKVRVPTRYVRGVEEMEASPRFVEAPEMPAADRVFQSKGVQRVTRRDLLEAVETALIGKAREAVLAEESWIRETLDGFASWPKLGRALMLYVLTRGALEVNGFGFFHRPFDGALVVYKRTGRYALMDYYQRLYLFPDCRVAVSSVDLWPVVVEKYKHPLLARYQPWQRICLGHAPRGRTFNARDIFRSIEDGLNALYHGYDARKRNGYHSLEGLSAIEREINFDDLRVSAQDARRLSENIPVTNAWT</sequence>
<comment type="caution">
    <text evidence="1">The sequence shown here is derived from an EMBL/GenBank/DDBJ whole genome shotgun (WGS) entry which is preliminary data.</text>
</comment>
<accession>A0A3N1UHS8</accession>
<dbReference type="RefSeq" id="WP_148045735.1">
    <property type="nucleotide sequence ID" value="NZ_RJVA01000013.1"/>
</dbReference>
<dbReference type="OrthoDB" id="9844113at2"/>
<reference evidence="1 2" key="1">
    <citation type="submission" date="2018-11" db="EMBL/GenBank/DDBJ databases">
        <title>Genomic Encyclopedia of Type Strains, Phase IV (KMG-IV): sequencing the most valuable type-strain genomes for metagenomic binning, comparative biology and taxonomic classification.</title>
        <authorList>
            <person name="Goeker M."/>
        </authorList>
    </citation>
    <scope>NUCLEOTIDE SEQUENCE [LARGE SCALE GENOMIC DNA]</scope>
    <source>
        <strain evidence="1 2">DSM 22027</strain>
    </source>
</reference>
<organism evidence="1 2">
    <name type="scientific">Desulfosoma caldarium</name>
    <dbReference type="NCBI Taxonomy" id="610254"/>
    <lineage>
        <taxon>Bacteria</taxon>
        <taxon>Pseudomonadati</taxon>
        <taxon>Thermodesulfobacteriota</taxon>
        <taxon>Syntrophobacteria</taxon>
        <taxon>Syntrophobacterales</taxon>
        <taxon>Syntrophobacteraceae</taxon>
        <taxon>Desulfosoma</taxon>
    </lineage>
</organism>
<proteinExistence type="predicted"/>
<evidence type="ECO:0000313" key="1">
    <source>
        <dbReference type="EMBL" id="ROQ90825.1"/>
    </source>
</evidence>
<keyword evidence="2" id="KW-1185">Reference proteome</keyword>
<dbReference type="AlphaFoldDB" id="A0A3N1UHS8"/>
<dbReference type="EMBL" id="RJVA01000013">
    <property type="protein sequence ID" value="ROQ90825.1"/>
    <property type="molecule type" value="Genomic_DNA"/>
</dbReference>
<name>A0A3N1UHS8_9BACT</name>
<evidence type="ECO:0000313" key="2">
    <source>
        <dbReference type="Proteomes" id="UP000276223"/>
    </source>
</evidence>